<name>A0A2T0K3R5_9ACTN</name>
<dbReference type="Pfam" id="PF12770">
    <property type="entry name" value="CHAT"/>
    <property type="match status" value="1"/>
</dbReference>
<keyword evidence="3" id="KW-1185">Reference proteome</keyword>
<proteinExistence type="predicted"/>
<evidence type="ECO:0000259" key="1">
    <source>
        <dbReference type="Pfam" id="PF12770"/>
    </source>
</evidence>
<dbReference type="PANTHER" id="PTHR10098">
    <property type="entry name" value="RAPSYN-RELATED"/>
    <property type="match status" value="1"/>
</dbReference>
<dbReference type="RefSeq" id="WP_106325333.1">
    <property type="nucleotide sequence ID" value="NZ_BOMO01000149.1"/>
</dbReference>
<organism evidence="2 3">
    <name type="scientific">Actinoplanes italicus</name>
    <dbReference type="NCBI Taxonomy" id="113567"/>
    <lineage>
        <taxon>Bacteria</taxon>
        <taxon>Bacillati</taxon>
        <taxon>Actinomycetota</taxon>
        <taxon>Actinomycetes</taxon>
        <taxon>Micromonosporales</taxon>
        <taxon>Micromonosporaceae</taxon>
        <taxon>Actinoplanes</taxon>
    </lineage>
</organism>
<dbReference type="AlphaFoldDB" id="A0A2T0K3R5"/>
<gene>
    <name evidence="2" type="ORF">CLV67_11636</name>
</gene>
<evidence type="ECO:0000313" key="3">
    <source>
        <dbReference type="Proteomes" id="UP000239415"/>
    </source>
</evidence>
<protein>
    <submittedName>
        <fullName evidence="2">CHAT domain-containing protein</fullName>
    </submittedName>
</protein>
<feature type="domain" description="CHAT" evidence="1">
    <location>
        <begin position="406"/>
        <end position="681"/>
    </location>
</feature>
<dbReference type="Proteomes" id="UP000239415">
    <property type="component" value="Unassembled WGS sequence"/>
</dbReference>
<dbReference type="OrthoDB" id="4331905at2"/>
<comment type="caution">
    <text evidence="2">The sequence shown here is derived from an EMBL/GenBank/DDBJ whole genome shotgun (WGS) entry which is preliminary data.</text>
</comment>
<evidence type="ECO:0000313" key="2">
    <source>
        <dbReference type="EMBL" id="PRX17260.1"/>
    </source>
</evidence>
<reference evidence="2 3" key="1">
    <citation type="submission" date="2018-03" db="EMBL/GenBank/DDBJ databases">
        <title>Genomic Encyclopedia of Archaeal and Bacterial Type Strains, Phase II (KMG-II): from individual species to whole genera.</title>
        <authorList>
            <person name="Goeker M."/>
        </authorList>
    </citation>
    <scope>NUCLEOTIDE SEQUENCE [LARGE SCALE GENOMIC DNA]</scope>
    <source>
        <strain evidence="2 3">DSM 43146</strain>
    </source>
</reference>
<dbReference type="EMBL" id="PVMZ01000016">
    <property type="protein sequence ID" value="PRX17260.1"/>
    <property type="molecule type" value="Genomic_DNA"/>
</dbReference>
<sequence length="681" mass="72881">MALAAERSARLGARARRAPGDGWAWRYAALAALLLNEAAEGFADPEFTALAGRHLDACRSAAPEPDVFLAAVKEAASRIEPFRLRYLARRADAAGRPEQGRTHLEDALRTAAGDTFLEIVLNAELGRFDVACRMLDRYEADPLVLAELNLRARRPARARELLARVDPANYGEPAWIERGRRATIALALDETAEAARLAAEGIAVFEELSSGLGRDYYRAVAADHPGVADVYHIGLLARLRMGDPVTAFGLADRCRALSLRPPARDGDPSDIRAWQAAGAVLAGVHERLAADALRADPLTTTGDESDGLVAMLAAEDAVTAIERRLTRADTPSTIEQTLPEVQRALAGDAALLLYHSFDQELVIWAVHRDRVVVHHRTRDHRDLIRSVRELHAASANFGGDGGRPGELAAELIEPVAGELEGVRRLYVVPGGNLMPLPFAVLPLDGVPLGERFVLSVLPAAALLTRPGAGRPVPHDVPALLVGDPAYHQLPRLPGTGVEVRGIALPNRTVLTDELATAAEFAGRAPEAGIVHLATHGFVDELRPHLSWLALAGGDRVTMPDLLRLGLRADLLVLSACHTGRGRATASGDVLGLARAALAAGIRHLVVSLWPVNDESACRTMIAMYDRIAAGDDVATALHQAQAETRSLEEFGGRTRDLGEASDAAGRMNPVAHWAPFIHIGA</sequence>
<accession>A0A2T0K3R5</accession>
<dbReference type="InterPro" id="IPR024983">
    <property type="entry name" value="CHAT_dom"/>
</dbReference>
<dbReference type="PANTHER" id="PTHR10098:SF108">
    <property type="entry name" value="TETRATRICOPEPTIDE REPEAT PROTEIN 28"/>
    <property type="match status" value="1"/>
</dbReference>